<keyword evidence="1" id="KW-0472">Membrane</keyword>
<dbReference type="AlphaFoldDB" id="A0AAE5CBV4"/>
<comment type="caution">
    <text evidence="2">The sequence shown here is derived from an EMBL/GenBank/DDBJ whole genome shotgun (WGS) entry which is preliminary data.</text>
</comment>
<dbReference type="Pfam" id="PF07963">
    <property type="entry name" value="N_methyl"/>
    <property type="match status" value="1"/>
</dbReference>
<proteinExistence type="predicted"/>
<evidence type="ECO:0000313" key="3">
    <source>
        <dbReference type="Proteomes" id="UP000702544"/>
    </source>
</evidence>
<keyword evidence="1" id="KW-1133">Transmembrane helix</keyword>
<organism evidence="2 3">
    <name type="scientific">Candidatus Kutchimonas denitrificans</name>
    <dbReference type="NCBI Taxonomy" id="3056748"/>
    <lineage>
        <taxon>Bacteria</taxon>
        <taxon>Pseudomonadati</taxon>
        <taxon>Gemmatimonadota</taxon>
        <taxon>Gemmatimonadia</taxon>
        <taxon>Candidatus Palauibacterales</taxon>
        <taxon>Candidatus Palauibacteraceae</taxon>
        <taxon>Candidatus Kutchimonas</taxon>
    </lineage>
</organism>
<dbReference type="NCBIfam" id="TIGR02532">
    <property type="entry name" value="IV_pilin_GFxxxE"/>
    <property type="match status" value="1"/>
</dbReference>
<evidence type="ECO:0000313" key="2">
    <source>
        <dbReference type="EMBL" id="NIR76337.1"/>
    </source>
</evidence>
<gene>
    <name evidence="2" type="ORF">GWO12_14680</name>
</gene>
<dbReference type="Proteomes" id="UP000702544">
    <property type="component" value="Unassembled WGS sequence"/>
</dbReference>
<dbReference type="EMBL" id="JAACAK010000120">
    <property type="protein sequence ID" value="NIR76337.1"/>
    <property type="molecule type" value="Genomic_DNA"/>
</dbReference>
<sequence>MRSIAMCRSSKRGFTMAELLVVIVLGTIVVGALYQVLVYQQRLYTNEQVMTVRHDALRLAANVLAADLMEASASEGDFQTLEPDRLSLRSPVGFAVACGVDTLSSSLSFIDASGRFSAAAGDSLLVYHPAGWLVRSAGSASEASDAGPGCAYSGGPTARGSLSVAGSINGVPVGAPIRAFHRYTYSLQQDDGSWWLARDDGSNVDLLAGPFAGDGSGLTFVYRDESGAETSDPNSLVRLDMRLVSQAPGGIQSRDTLTATVRLRNQ</sequence>
<feature type="transmembrane region" description="Helical" evidence="1">
    <location>
        <begin position="20"/>
        <end position="39"/>
    </location>
</feature>
<name>A0AAE5CBV4_9BACT</name>
<dbReference type="InterPro" id="IPR012902">
    <property type="entry name" value="N_methyl_site"/>
</dbReference>
<keyword evidence="1" id="KW-0812">Transmembrane</keyword>
<evidence type="ECO:0000256" key="1">
    <source>
        <dbReference type="SAM" id="Phobius"/>
    </source>
</evidence>
<reference evidence="2 3" key="1">
    <citation type="submission" date="2020-01" db="EMBL/GenBank/DDBJ databases">
        <title>Genomes assembled from Gulf of Kutch pelagic sediment metagenomes.</title>
        <authorList>
            <person name="Chandrashekar M."/>
            <person name="Mahajan M.S."/>
            <person name="Dave K.J."/>
            <person name="Vatsa P."/>
            <person name="Nathani N.M."/>
        </authorList>
    </citation>
    <scope>NUCLEOTIDE SEQUENCE [LARGE SCALE GENOMIC DNA]</scope>
    <source>
        <strain evidence="2">KS3-K002</strain>
    </source>
</reference>
<accession>A0AAE5CBV4</accession>
<protein>
    <submittedName>
        <fullName evidence="2">Prepilin-type N-terminal cleavage/methylation domain-containing protein</fullName>
    </submittedName>
</protein>